<feature type="region of interest" description="Disordered" evidence="2">
    <location>
        <begin position="1013"/>
        <end position="1057"/>
    </location>
</feature>
<keyword evidence="4" id="KW-1185">Reference proteome</keyword>
<accession>A0A9D3NMB0</accession>
<evidence type="ECO:0008006" key="5">
    <source>
        <dbReference type="Google" id="ProtNLM"/>
    </source>
</evidence>
<evidence type="ECO:0000256" key="2">
    <source>
        <dbReference type="SAM" id="MobiDB-lite"/>
    </source>
</evidence>
<keyword evidence="1" id="KW-0175">Coiled coil</keyword>
<feature type="compositionally biased region" description="Low complexity" evidence="2">
    <location>
        <begin position="889"/>
        <end position="905"/>
    </location>
</feature>
<organism evidence="3 4">
    <name type="scientific">Hemibagrus wyckioides</name>
    <dbReference type="NCBI Taxonomy" id="337641"/>
    <lineage>
        <taxon>Eukaryota</taxon>
        <taxon>Metazoa</taxon>
        <taxon>Chordata</taxon>
        <taxon>Craniata</taxon>
        <taxon>Vertebrata</taxon>
        <taxon>Euteleostomi</taxon>
        <taxon>Actinopterygii</taxon>
        <taxon>Neopterygii</taxon>
        <taxon>Teleostei</taxon>
        <taxon>Ostariophysi</taxon>
        <taxon>Siluriformes</taxon>
        <taxon>Bagridae</taxon>
        <taxon>Hemibagrus</taxon>
    </lineage>
</organism>
<feature type="region of interest" description="Disordered" evidence="2">
    <location>
        <begin position="1109"/>
        <end position="1315"/>
    </location>
</feature>
<evidence type="ECO:0000313" key="4">
    <source>
        <dbReference type="Proteomes" id="UP000824219"/>
    </source>
</evidence>
<dbReference type="Proteomes" id="UP000824219">
    <property type="component" value="Linkage Group LG15"/>
</dbReference>
<feature type="compositionally biased region" description="Polar residues" evidence="2">
    <location>
        <begin position="9"/>
        <end position="25"/>
    </location>
</feature>
<dbReference type="PANTHER" id="PTHR23039">
    <property type="entry name" value="NANCE-HORAN SYNDROME PROTEIN"/>
    <property type="match status" value="1"/>
</dbReference>
<gene>
    <name evidence="3" type="ORF">KOW79_013179</name>
</gene>
<dbReference type="OrthoDB" id="8965057at2759"/>
<name>A0A9D3NMB0_9TELE</name>
<proteinExistence type="predicted"/>
<dbReference type="EMBL" id="JAHKSW010000015">
    <property type="protein sequence ID" value="KAG7323477.1"/>
    <property type="molecule type" value="Genomic_DNA"/>
</dbReference>
<feature type="region of interest" description="Disordered" evidence="2">
    <location>
        <begin position="416"/>
        <end position="474"/>
    </location>
</feature>
<feature type="region of interest" description="Disordered" evidence="2">
    <location>
        <begin position="828"/>
        <end position="936"/>
    </location>
</feature>
<dbReference type="Gene3D" id="1.20.5.340">
    <property type="match status" value="1"/>
</dbReference>
<dbReference type="GO" id="GO:0030154">
    <property type="term" value="P:cell differentiation"/>
    <property type="evidence" value="ECO:0007669"/>
    <property type="project" value="TreeGrafter"/>
</dbReference>
<feature type="region of interest" description="Disordered" evidence="2">
    <location>
        <begin position="702"/>
        <end position="781"/>
    </location>
</feature>
<dbReference type="InterPro" id="IPR024845">
    <property type="entry name" value="NHS-like"/>
</dbReference>
<feature type="compositionally biased region" description="Low complexity" evidence="2">
    <location>
        <begin position="1427"/>
        <end position="1439"/>
    </location>
</feature>
<feature type="compositionally biased region" description="Polar residues" evidence="2">
    <location>
        <begin position="829"/>
        <end position="845"/>
    </location>
</feature>
<comment type="caution">
    <text evidence="3">The sequence shown here is derived from an EMBL/GenBank/DDBJ whole genome shotgun (WGS) entry which is preliminary data.</text>
</comment>
<sequence>MPFAKRTVEPQQLCRSAHTGENSSPPALLEDLCAVSNAALSRTVRQLSDVARHAGSLFHELERELASTDRRLRDLREKVRRMERSTEELDHKQETVPVSSLDVESKLSEHFQSAWQLHRNVFIPSSRPPCVEELHHNAKQSLKALHRDQQQRQDVSEQERMVTLLIAPPTPTSPSHHTHHTFESIQSSSPTECCHFSRRSRQVDSDPDSVTLGHRSKFPIPNIPSLLDTQTNWSIALPLPTPEDRMKSQSQTIVSCVVPIDVTGAGFDRDASVRCSLVYSQSVLQRRRKLRRRKTITGIPRPVYQDLDSDESAVASEQTVIVHSSPEACREDLTLTRLNTRDSGCQTEDFLTAVVAPSRRRIRAQRGQSATFPLSHSTGNILSLPDSSDTMFTTPINLHLRSQSLPREGIRLLDKVQISSDNDEEEDGDLSPFEGEEFLPVPGEDMIKDEEESTDDQVQPDRQLGSFNQHPESPEHIWIQRGRSHLPCKTDEISSSSDTFSSPIHSNAGVLASQMDHKEDHQSSSGNWSGSSSTCPSQTSETIPPPASPPLTHCDSELSLTTALNITEESAEPYSGGRLQGLQGHQTGSFASTATDMFDDAAGSTASEADWSYTQHKHNRSCHKELSLEHSRDGEGSLECPSFVSITTIDSLDKPPSDKADTTSYFSVDAEGYYTSMHFDCGLKGSKSFTYNYASVDEQKEEYRGHASNGRHSLSLRKPKVKPSPPERCSSLKKSSSHAGLAPETSEPKIMSEQHLSVSSKDRNLPLASSDPSDQPEDEQLVEAWDGQISNQIPDVALLGSTDKQSLKNKDSVQSDYADLWLVNDLKSSDTYGSLSNSSTATGTTVIECMKSQESSESRSGSRATTPSLPSGESEFRLPSPEKLVNLASPSSGYSSQSETPTSSSAFFPNPNPLSPIGGKRKPKVPERKSSLTSVQKRTFKKDLELPIIPPTHLDLSAFHNGKKPLSPRNHIHILNNRKYKVSVATTENVEPGNTSPLEITPMMLHSVQLRSVGKPGGENHDPPCTDASTRPKRPTISKLNESRKPPPYRALTSESLSQDNCESVFTPTDEPEFVSLPRISFTKNRFDRIAPTRLWSINAFSAPSEQVNRDNMISDISKGQNEPAELEGPYPQSSMETEEDQELMLEVTEENLKTESPPGHDGRLPTRSEKFDQVPDIILHSTQGSSEIDPISDNSNHREESVSSGGPTRSASQETMGEVSTPDTEDYFSKESTPSDPVVSPFTDESTTEDDSVFLSPSKARTTEDLFAMIHRSKRKVLGRKDSKGDSAVRSPSSASPATSPSAPVTPTSSLRAPSQIYRSVKKSNTSNEEFKQLLLKRGSRSDSSYRISATEILKSPIASRTFSDSLTEGTKHPEGFPSPFQLHSPEKTSEVLHSPYPKANVEGFSSKVFSSSRQGRSRLPPAANSSRYSTRSRLYTTPMQAISEGETENSDGSPHDDRSS</sequence>
<feature type="compositionally biased region" description="Low complexity" evidence="2">
    <location>
        <begin position="523"/>
        <end position="542"/>
    </location>
</feature>
<feature type="region of interest" description="Disordered" evidence="2">
    <location>
        <begin position="1360"/>
        <end position="1462"/>
    </location>
</feature>
<evidence type="ECO:0000256" key="1">
    <source>
        <dbReference type="SAM" id="Coils"/>
    </source>
</evidence>
<evidence type="ECO:0000313" key="3">
    <source>
        <dbReference type="EMBL" id="KAG7323477.1"/>
    </source>
</evidence>
<feature type="compositionally biased region" description="Basic and acidic residues" evidence="2">
    <location>
        <begin position="1151"/>
        <end position="1174"/>
    </location>
</feature>
<reference evidence="3 4" key="1">
    <citation type="submission" date="2021-06" db="EMBL/GenBank/DDBJ databases">
        <title>Chromosome-level genome assembly of the red-tail catfish (Hemibagrus wyckioides).</title>
        <authorList>
            <person name="Shao F."/>
        </authorList>
    </citation>
    <scope>NUCLEOTIDE SEQUENCE [LARGE SCALE GENOMIC DNA]</scope>
    <source>
        <strain evidence="3">EC202008001</strain>
        <tissue evidence="3">Blood</tissue>
    </source>
</reference>
<protein>
    <recommendedName>
        <fullName evidence="5">Nance-Horan syndrome protein</fullName>
    </recommendedName>
</protein>
<dbReference type="Pfam" id="PF15273">
    <property type="entry name" value="NHS"/>
    <property type="match status" value="1"/>
</dbReference>
<feature type="compositionally biased region" description="Low complexity" evidence="2">
    <location>
        <begin position="1289"/>
        <end position="1311"/>
    </location>
</feature>
<feature type="region of interest" description="Disordered" evidence="2">
    <location>
        <begin position="513"/>
        <end position="555"/>
    </location>
</feature>
<feature type="compositionally biased region" description="Low complexity" evidence="2">
    <location>
        <begin position="852"/>
        <end position="863"/>
    </location>
</feature>
<feature type="compositionally biased region" description="Polar residues" evidence="2">
    <location>
        <begin position="1203"/>
        <end position="1216"/>
    </location>
</feature>
<dbReference type="GO" id="GO:0002088">
    <property type="term" value="P:lens development in camera-type eye"/>
    <property type="evidence" value="ECO:0007669"/>
    <property type="project" value="TreeGrafter"/>
</dbReference>
<feature type="compositionally biased region" description="Acidic residues" evidence="2">
    <location>
        <begin position="1137"/>
        <end position="1150"/>
    </location>
</feature>
<dbReference type="PANTHER" id="PTHR23039:SF5">
    <property type="entry name" value="ACTIN REMODELING REGULATOR NHS"/>
    <property type="match status" value="1"/>
</dbReference>
<feature type="compositionally biased region" description="Polar residues" evidence="2">
    <location>
        <begin position="1360"/>
        <end position="1370"/>
    </location>
</feature>
<feature type="region of interest" description="Disordered" evidence="2">
    <location>
        <begin position="1"/>
        <end position="26"/>
    </location>
</feature>
<feature type="compositionally biased region" description="Acidic residues" evidence="2">
    <location>
        <begin position="421"/>
        <end position="437"/>
    </location>
</feature>
<feature type="coiled-coil region" evidence="1">
    <location>
        <begin position="58"/>
        <end position="95"/>
    </location>
</feature>